<sequence>MKIKVIMGSGKEYMTERYGSIDEFLSSASGNSRRINYTFLDEAETIFINGDNISSLEIIKE</sequence>
<protein>
    <submittedName>
        <fullName evidence="1">Uncharacterized protein</fullName>
    </submittedName>
</protein>
<organism evidence="1 2">
    <name type="scientific">Planococcus lenghuensis</name>
    <dbReference type="NCBI Taxonomy" id="2213202"/>
    <lineage>
        <taxon>Bacteria</taxon>
        <taxon>Bacillati</taxon>
        <taxon>Bacillota</taxon>
        <taxon>Bacilli</taxon>
        <taxon>Bacillales</taxon>
        <taxon>Caryophanaceae</taxon>
        <taxon>Planococcus</taxon>
    </lineage>
</organism>
<evidence type="ECO:0000313" key="1">
    <source>
        <dbReference type="EMBL" id="AQQ53529.1"/>
    </source>
</evidence>
<reference evidence="1 2" key="1">
    <citation type="submission" date="2017-02" db="EMBL/GenBank/DDBJ databases">
        <title>The complete genomic sequence of a novel cold adapted crude oil-degrading bacterium Planococcus qaidamina Y42.</title>
        <authorList>
            <person name="Yang R."/>
        </authorList>
    </citation>
    <scope>NUCLEOTIDE SEQUENCE [LARGE SCALE GENOMIC DNA]</scope>
    <source>
        <strain evidence="1 2">Y42</strain>
    </source>
</reference>
<name>A0A1Q2KZA2_9BACL</name>
<dbReference type="KEGG" id="pmar:B0X71_10900"/>
<dbReference type="OrthoDB" id="2890392at2"/>
<dbReference type="Proteomes" id="UP000188184">
    <property type="component" value="Chromosome"/>
</dbReference>
<dbReference type="RefSeq" id="WP_077589425.1">
    <property type="nucleotide sequence ID" value="NZ_CP019640.1"/>
</dbReference>
<dbReference type="EMBL" id="CP019640">
    <property type="protein sequence ID" value="AQQ53529.1"/>
    <property type="molecule type" value="Genomic_DNA"/>
</dbReference>
<dbReference type="AlphaFoldDB" id="A0A1Q2KZA2"/>
<evidence type="ECO:0000313" key="2">
    <source>
        <dbReference type="Proteomes" id="UP000188184"/>
    </source>
</evidence>
<proteinExistence type="predicted"/>
<gene>
    <name evidence="1" type="ORF">B0X71_10900</name>
</gene>
<accession>A0A1Q2KZA2</accession>
<keyword evidence="2" id="KW-1185">Reference proteome</keyword>